<keyword evidence="3" id="KW-1185">Reference proteome</keyword>
<evidence type="ECO:0000256" key="1">
    <source>
        <dbReference type="SAM" id="MobiDB-lite"/>
    </source>
</evidence>
<evidence type="ECO:0000313" key="3">
    <source>
        <dbReference type="Proteomes" id="UP001219934"/>
    </source>
</evidence>
<name>A0AAD6B1M0_9TELE</name>
<dbReference type="AlphaFoldDB" id="A0AAD6B1M0"/>
<accession>A0AAD6B1M0</accession>
<protein>
    <submittedName>
        <fullName evidence="2">Uncharacterized protein</fullName>
    </submittedName>
</protein>
<gene>
    <name evidence="2" type="ORF">JOQ06_007395</name>
</gene>
<feature type="region of interest" description="Disordered" evidence="1">
    <location>
        <begin position="224"/>
        <end position="247"/>
    </location>
</feature>
<dbReference type="Proteomes" id="UP001219934">
    <property type="component" value="Unassembled WGS sequence"/>
</dbReference>
<organism evidence="2 3">
    <name type="scientific">Pogonophryne albipinna</name>
    <dbReference type="NCBI Taxonomy" id="1090488"/>
    <lineage>
        <taxon>Eukaryota</taxon>
        <taxon>Metazoa</taxon>
        <taxon>Chordata</taxon>
        <taxon>Craniata</taxon>
        <taxon>Vertebrata</taxon>
        <taxon>Euteleostomi</taxon>
        <taxon>Actinopterygii</taxon>
        <taxon>Neopterygii</taxon>
        <taxon>Teleostei</taxon>
        <taxon>Neoteleostei</taxon>
        <taxon>Acanthomorphata</taxon>
        <taxon>Eupercaria</taxon>
        <taxon>Perciformes</taxon>
        <taxon>Notothenioidei</taxon>
        <taxon>Pogonophryne</taxon>
    </lineage>
</organism>
<proteinExistence type="predicted"/>
<evidence type="ECO:0000313" key="2">
    <source>
        <dbReference type="EMBL" id="KAJ4934609.1"/>
    </source>
</evidence>
<reference evidence="2" key="1">
    <citation type="submission" date="2022-11" db="EMBL/GenBank/DDBJ databases">
        <title>Chromosome-level genome of Pogonophryne albipinna.</title>
        <authorList>
            <person name="Jo E."/>
        </authorList>
    </citation>
    <scope>NUCLEOTIDE SEQUENCE</scope>
    <source>
        <strain evidence="2">SGF0006</strain>
        <tissue evidence="2">Muscle</tissue>
    </source>
</reference>
<sequence>MECKTFLIKLLEKLQNKAPVNQQLMRSMQCLDPRYMAESKEVCLAQMKRILHHLVGANHVEESVCDDILREFSEFCDFAALQANFREFEPITDRVDTLLHSTMGANKAFSKVWHVVKMLLVLSHGQASVERGFSINKELIVENQKVASLVAQRLIVCHIRSVGGVTNVQLTKELLNSVSGARQRARVQNDIGELEKSADEYADKAESSGKLTFITKSNSLRRTAKEKKASLQDIEKEIDEKPPEMKR</sequence>
<comment type="caution">
    <text evidence="2">The sequence shown here is derived from an EMBL/GenBank/DDBJ whole genome shotgun (WGS) entry which is preliminary data.</text>
</comment>
<dbReference type="EMBL" id="JAPTMU010000012">
    <property type="protein sequence ID" value="KAJ4934609.1"/>
    <property type="molecule type" value="Genomic_DNA"/>
</dbReference>
<feature type="compositionally biased region" description="Basic and acidic residues" evidence="1">
    <location>
        <begin position="226"/>
        <end position="247"/>
    </location>
</feature>